<feature type="region of interest" description="Disordered" evidence="1">
    <location>
        <begin position="85"/>
        <end position="107"/>
    </location>
</feature>
<reference evidence="2 3" key="2">
    <citation type="submission" date="2019-02" db="EMBL/GenBank/DDBJ databases">
        <title>'Lichenibacterium ramalinii' gen. nov. sp. nov., 'Lichenibacterium minor' gen. nov. sp. nov.</title>
        <authorList>
            <person name="Pankratov T."/>
        </authorList>
    </citation>
    <scope>NUCLEOTIDE SEQUENCE [LARGE SCALE GENOMIC DNA]</scope>
    <source>
        <strain evidence="2 3">RmlP001</strain>
    </source>
</reference>
<evidence type="ECO:0000256" key="1">
    <source>
        <dbReference type="SAM" id="MobiDB-lite"/>
    </source>
</evidence>
<evidence type="ECO:0000313" key="3">
    <source>
        <dbReference type="Proteomes" id="UP000289411"/>
    </source>
</evidence>
<gene>
    <name evidence="2" type="ORF">D3272_05845</name>
</gene>
<evidence type="ECO:0008006" key="4">
    <source>
        <dbReference type="Google" id="ProtNLM"/>
    </source>
</evidence>
<comment type="caution">
    <text evidence="2">The sequence shown here is derived from an EMBL/GenBank/DDBJ whole genome shotgun (WGS) entry which is preliminary data.</text>
</comment>
<keyword evidence="3" id="KW-1185">Reference proteome</keyword>
<feature type="compositionally biased region" description="Basic residues" evidence="1">
    <location>
        <begin position="97"/>
        <end position="107"/>
    </location>
</feature>
<dbReference type="AlphaFoldDB" id="A0A4Q2RGU5"/>
<dbReference type="RefSeq" id="WP_129218219.1">
    <property type="nucleotide sequence ID" value="NZ_QYBC01000004.1"/>
</dbReference>
<reference evidence="2 3" key="1">
    <citation type="submission" date="2018-09" db="EMBL/GenBank/DDBJ databases">
        <authorList>
            <person name="Grouzdev D.S."/>
            <person name="Krutkina M.S."/>
        </authorList>
    </citation>
    <scope>NUCLEOTIDE SEQUENCE [LARGE SCALE GENOMIC DNA]</scope>
    <source>
        <strain evidence="2 3">RmlP001</strain>
    </source>
</reference>
<evidence type="ECO:0000313" key="2">
    <source>
        <dbReference type="EMBL" id="RYB06283.1"/>
    </source>
</evidence>
<sequence length="107" mass="10930">MLAGAATVATLSVRLPRIATGTMSRAESTRMVAEKAAAAIDGAAAGMAAATRVAARRMADPKAVTPAGAMADLVAVAEAASRPARRTVKANAERLGRSRLRRFRSGP</sequence>
<protein>
    <recommendedName>
        <fullName evidence="4">Antifreeze protein</fullName>
    </recommendedName>
</protein>
<name>A0A4Q2RGU5_9HYPH</name>
<dbReference type="EMBL" id="QYBC01000004">
    <property type="protein sequence ID" value="RYB06283.1"/>
    <property type="molecule type" value="Genomic_DNA"/>
</dbReference>
<dbReference type="Proteomes" id="UP000289411">
    <property type="component" value="Unassembled WGS sequence"/>
</dbReference>
<accession>A0A4Q2RGU5</accession>
<organism evidence="2 3">
    <name type="scientific">Lichenibacterium ramalinae</name>
    <dbReference type="NCBI Taxonomy" id="2316527"/>
    <lineage>
        <taxon>Bacteria</taxon>
        <taxon>Pseudomonadati</taxon>
        <taxon>Pseudomonadota</taxon>
        <taxon>Alphaproteobacteria</taxon>
        <taxon>Hyphomicrobiales</taxon>
        <taxon>Lichenihabitantaceae</taxon>
        <taxon>Lichenibacterium</taxon>
    </lineage>
</organism>
<proteinExistence type="predicted"/>